<proteinExistence type="predicted"/>
<dbReference type="AlphaFoldDB" id="A0A1X6NMB3"/>
<evidence type="ECO:0000313" key="3">
    <source>
        <dbReference type="Proteomes" id="UP000218209"/>
    </source>
</evidence>
<name>A0A1X6NMB3_PORUM</name>
<evidence type="ECO:0000256" key="1">
    <source>
        <dbReference type="SAM" id="MobiDB-lite"/>
    </source>
</evidence>
<sequence>MQTHRGLVMVRSTIQRRGPTLPPADLSTPDVIRGVWKSGRTCRDAAAVPSPAAASCPRARPTDGKKKRSPVAPHKHSGAIDEAAGGASAAAAMKQRPHRHPPRATVPVRRTHARHGPGGGGGMTARRRRHTRNGGGGAPSRSRTPPIVAIPIRRLHVRSGRPQRPHHRRVRVRGGQRQRRGRPTSCRPPHRHPHRQQRDATTSTRLLVALNNTEV</sequence>
<protein>
    <submittedName>
        <fullName evidence="2">Uncharacterized protein</fullName>
    </submittedName>
</protein>
<dbReference type="Proteomes" id="UP000218209">
    <property type="component" value="Unassembled WGS sequence"/>
</dbReference>
<keyword evidence="3" id="KW-1185">Reference proteome</keyword>
<dbReference type="EMBL" id="KV919528">
    <property type="protein sequence ID" value="OSX69483.1"/>
    <property type="molecule type" value="Genomic_DNA"/>
</dbReference>
<gene>
    <name evidence="2" type="ORF">BU14_1466s0001</name>
</gene>
<feature type="compositionally biased region" description="Low complexity" evidence="1">
    <location>
        <begin position="45"/>
        <end position="59"/>
    </location>
</feature>
<evidence type="ECO:0000313" key="2">
    <source>
        <dbReference type="EMBL" id="OSX69483.1"/>
    </source>
</evidence>
<feature type="region of interest" description="Disordered" evidence="1">
    <location>
        <begin position="1"/>
        <end position="26"/>
    </location>
</feature>
<feature type="compositionally biased region" description="Low complexity" evidence="1">
    <location>
        <begin position="80"/>
        <end position="92"/>
    </location>
</feature>
<feature type="region of interest" description="Disordered" evidence="1">
    <location>
        <begin position="42"/>
        <end position="204"/>
    </location>
</feature>
<organism evidence="2 3">
    <name type="scientific">Porphyra umbilicalis</name>
    <name type="common">Purple laver</name>
    <name type="synonym">Red alga</name>
    <dbReference type="NCBI Taxonomy" id="2786"/>
    <lineage>
        <taxon>Eukaryota</taxon>
        <taxon>Rhodophyta</taxon>
        <taxon>Bangiophyceae</taxon>
        <taxon>Bangiales</taxon>
        <taxon>Bangiaceae</taxon>
        <taxon>Porphyra</taxon>
    </lineage>
</organism>
<reference evidence="2 3" key="1">
    <citation type="submission" date="2017-03" db="EMBL/GenBank/DDBJ databases">
        <title>WGS assembly of Porphyra umbilicalis.</title>
        <authorList>
            <person name="Brawley S.H."/>
            <person name="Blouin N.A."/>
            <person name="Ficko-Blean E."/>
            <person name="Wheeler G.L."/>
            <person name="Lohr M."/>
            <person name="Goodson H.V."/>
            <person name="Jenkins J.W."/>
            <person name="Blaby-Haas C.E."/>
            <person name="Helliwell K.E."/>
            <person name="Chan C."/>
            <person name="Marriage T."/>
            <person name="Bhattacharya D."/>
            <person name="Klein A.S."/>
            <person name="Badis Y."/>
            <person name="Brodie J."/>
            <person name="Cao Y."/>
            <person name="Collen J."/>
            <person name="Dittami S.M."/>
            <person name="Gachon C.M."/>
            <person name="Green B.R."/>
            <person name="Karpowicz S."/>
            <person name="Kim J.W."/>
            <person name="Kudahl U."/>
            <person name="Lin S."/>
            <person name="Michel G."/>
            <person name="Mittag M."/>
            <person name="Olson B.J."/>
            <person name="Pangilinan J."/>
            <person name="Peng Y."/>
            <person name="Qiu H."/>
            <person name="Shu S."/>
            <person name="Singer J.T."/>
            <person name="Smith A.G."/>
            <person name="Sprecher B.N."/>
            <person name="Wagner V."/>
            <person name="Wang W."/>
            <person name="Wang Z.-Y."/>
            <person name="Yan J."/>
            <person name="Yarish C."/>
            <person name="Zoeuner-Riek S."/>
            <person name="Zhuang Y."/>
            <person name="Zou Y."/>
            <person name="Lindquist E.A."/>
            <person name="Grimwood J."/>
            <person name="Barry K."/>
            <person name="Rokhsar D.S."/>
            <person name="Schmutz J."/>
            <person name="Stiller J.W."/>
            <person name="Grossman A.R."/>
            <person name="Prochnik S.E."/>
        </authorList>
    </citation>
    <scope>NUCLEOTIDE SEQUENCE [LARGE SCALE GENOMIC DNA]</scope>
    <source>
        <strain evidence="2">4086291</strain>
    </source>
</reference>
<accession>A0A1X6NMB3</accession>
<feature type="compositionally biased region" description="Basic residues" evidence="1">
    <location>
        <begin position="65"/>
        <end position="77"/>
    </location>
</feature>
<feature type="compositionally biased region" description="Basic residues" evidence="1">
    <location>
        <begin position="153"/>
        <end position="195"/>
    </location>
</feature>